<evidence type="ECO:0000313" key="9">
    <source>
        <dbReference type="Proteomes" id="UP000636709"/>
    </source>
</evidence>
<feature type="domain" description="AP2/ERF" evidence="7">
    <location>
        <begin position="57"/>
        <end position="114"/>
    </location>
</feature>
<evidence type="ECO:0000256" key="6">
    <source>
        <dbReference type="SAM" id="MobiDB-lite"/>
    </source>
</evidence>
<dbReference type="GO" id="GO:0003677">
    <property type="term" value="F:DNA binding"/>
    <property type="evidence" value="ECO:0007669"/>
    <property type="project" value="UniProtKB-KW"/>
</dbReference>
<keyword evidence="2" id="KW-0805">Transcription regulation</keyword>
<dbReference type="EMBL" id="JACEFO010001924">
    <property type="protein sequence ID" value="KAF8693645.1"/>
    <property type="molecule type" value="Genomic_DNA"/>
</dbReference>
<dbReference type="PANTHER" id="PTHR31677">
    <property type="entry name" value="AP2 DOMAIN CLASS TRANSCRIPTION FACTOR"/>
    <property type="match status" value="1"/>
</dbReference>
<dbReference type="PROSITE" id="PS51032">
    <property type="entry name" value="AP2_ERF"/>
    <property type="match status" value="1"/>
</dbReference>
<dbReference type="SMART" id="SM00380">
    <property type="entry name" value="AP2"/>
    <property type="match status" value="1"/>
</dbReference>
<name>A0A835BCA3_9POAL</name>
<comment type="caution">
    <text evidence="8">The sequence shown here is derived from an EMBL/GenBank/DDBJ whole genome shotgun (WGS) entry which is preliminary data.</text>
</comment>
<proteinExistence type="predicted"/>
<dbReference type="PANTHER" id="PTHR31677:SF146">
    <property type="entry name" value="ETHYLENE-RESPONSIVE TRANSCRIPTION FACTOR ESR2"/>
    <property type="match status" value="1"/>
</dbReference>
<sequence>MEDAAANPHLYPLAHHHHHHLLHRSKRPSPSAPIEDDAADFDNALSSKGASAAAAARYRGVRRRPWGRFAAEIRDPMSKERRWLGTFDTAEQAACAYDVAARAMRGHKARTNFPAHAASGYWPWSAPPPPPSPPVAEHHHTLNPFLLHNLIMSSSHHHHSFRRVHHGHGHGHGYANSSAPSSRPPAPAVAVPVAPPPPVVVAATPPPREQDEEDLDDDWSGLLVHGEPADAGLLQDALHGFYPAGNRPRGGGGGLARSADADRAAVPMKQERYEAEFVVDVEDDDEDGGGEYTMMPQGLLGDVIQYPAFMEVVAPAAPSAATRRGRRG</sequence>
<dbReference type="InterPro" id="IPR036955">
    <property type="entry name" value="AP2/ERF_dom_sf"/>
</dbReference>
<organism evidence="8 9">
    <name type="scientific">Digitaria exilis</name>
    <dbReference type="NCBI Taxonomy" id="1010633"/>
    <lineage>
        <taxon>Eukaryota</taxon>
        <taxon>Viridiplantae</taxon>
        <taxon>Streptophyta</taxon>
        <taxon>Embryophyta</taxon>
        <taxon>Tracheophyta</taxon>
        <taxon>Spermatophyta</taxon>
        <taxon>Magnoliopsida</taxon>
        <taxon>Liliopsida</taxon>
        <taxon>Poales</taxon>
        <taxon>Poaceae</taxon>
        <taxon>PACMAD clade</taxon>
        <taxon>Panicoideae</taxon>
        <taxon>Panicodae</taxon>
        <taxon>Paniceae</taxon>
        <taxon>Anthephorinae</taxon>
        <taxon>Digitaria</taxon>
    </lineage>
</organism>
<keyword evidence="3" id="KW-0238">DNA-binding</keyword>
<keyword evidence="4" id="KW-0804">Transcription</keyword>
<evidence type="ECO:0000256" key="2">
    <source>
        <dbReference type="ARBA" id="ARBA00023015"/>
    </source>
</evidence>
<dbReference type="CDD" id="cd00018">
    <property type="entry name" value="AP2"/>
    <property type="match status" value="1"/>
</dbReference>
<dbReference type="FunFam" id="3.30.730.10:FF:000001">
    <property type="entry name" value="Ethylene-responsive transcription factor 2"/>
    <property type="match status" value="1"/>
</dbReference>
<dbReference type="OrthoDB" id="642697at2759"/>
<feature type="region of interest" description="Disordered" evidence="6">
    <location>
        <begin position="157"/>
        <end position="189"/>
    </location>
</feature>
<evidence type="ECO:0000256" key="5">
    <source>
        <dbReference type="ARBA" id="ARBA00023242"/>
    </source>
</evidence>
<dbReference type="InterPro" id="IPR016177">
    <property type="entry name" value="DNA-bd_dom_sf"/>
</dbReference>
<dbReference type="GO" id="GO:0005634">
    <property type="term" value="C:nucleus"/>
    <property type="evidence" value="ECO:0007669"/>
    <property type="project" value="UniProtKB-SubCell"/>
</dbReference>
<dbReference type="AlphaFoldDB" id="A0A835BCA3"/>
<evidence type="ECO:0000256" key="3">
    <source>
        <dbReference type="ARBA" id="ARBA00023125"/>
    </source>
</evidence>
<gene>
    <name evidence="8" type="ORF">HU200_039055</name>
</gene>
<dbReference type="InterPro" id="IPR001471">
    <property type="entry name" value="AP2/ERF_dom"/>
</dbReference>
<evidence type="ECO:0000259" key="7">
    <source>
        <dbReference type="PROSITE" id="PS51032"/>
    </source>
</evidence>
<evidence type="ECO:0000313" key="8">
    <source>
        <dbReference type="EMBL" id="KAF8693645.1"/>
    </source>
</evidence>
<dbReference type="Proteomes" id="UP000636709">
    <property type="component" value="Unassembled WGS sequence"/>
</dbReference>
<keyword evidence="5" id="KW-0539">Nucleus</keyword>
<dbReference type="Pfam" id="PF00847">
    <property type="entry name" value="AP2"/>
    <property type="match status" value="1"/>
</dbReference>
<feature type="compositionally biased region" description="Basic residues" evidence="6">
    <location>
        <begin position="17"/>
        <end position="27"/>
    </location>
</feature>
<protein>
    <recommendedName>
        <fullName evidence="7">AP2/ERF domain-containing protein</fullName>
    </recommendedName>
</protein>
<comment type="subcellular location">
    <subcellularLocation>
        <location evidence="1">Nucleus</location>
    </subcellularLocation>
</comment>
<accession>A0A835BCA3</accession>
<reference evidence="8" key="1">
    <citation type="submission" date="2020-07" db="EMBL/GenBank/DDBJ databases">
        <title>Genome sequence and genetic diversity analysis of an under-domesticated orphan crop, white fonio (Digitaria exilis).</title>
        <authorList>
            <person name="Bennetzen J.L."/>
            <person name="Chen S."/>
            <person name="Ma X."/>
            <person name="Wang X."/>
            <person name="Yssel A.E.J."/>
            <person name="Chaluvadi S.R."/>
            <person name="Johnson M."/>
            <person name="Gangashetty P."/>
            <person name="Hamidou F."/>
            <person name="Sanogo M.D."/>
            <person name="Zwaenepoel A."/>
            <person name="Wallace J."/>
            <person name="Van De Peer Y."/>
            <person name="Van Deynze A."/>
        </authorList>
    </citation>
    <scope>NUCLEOTIDE SEQUENCE</scope>
    <source>
        <tissue evidence="8">Leaves</tissue>
    </source>
</reference>
<dbReference type="GO" id="GO:0003700">
    <property type="term" value="F:DNA-binding transcription factor activity"/>
    <property type="evidence" value="ECO:0007669"/>
    <property type="project" value="InterPro"/>
</dbReference>
<evidence type="ECO:0000256" key="4">
    <source>
        <dbReference type="ARBA" id="ARBA00023163"/>
    </source>
</evidence>
<dbReference type="SUPFAM" id="SSF54171">
    <property type="entry name" value="DNA-binding domain"/>
    <property type="match status" value="1"/>
</dbReference>
<dbReference type="Gene3D" id="3.30.730.10">
    <property type="entry name" value="AP2/ERF domain"/>
    <property type="match status" value="1"/>
</dbReference>
<keyword evidence="9" id="KW-1185">Reference proteome</keyword>
<dbReference type="PRINTS" id="PR00367">
    <property type="entry name" value="ETHRSPELEMNT"/>
</dbReference>
<evidence type="ECO:0000256" key="1">
    <source>
        <dbReference type="ARBA" id="ARBA00004123"/>
    </source>
</evidence>
<feature type="region of interest" description="Disordered" evidence="6">
    <location>
        <begin position="17"/>
        <end position="38"/>
    </location>
</feature>
<feature type="compositionally biased region" description="Basic residues" evidence="6">
    <location>
        <begin position="157"/>
        <end position="171"/>
    </location>
</feature>